<organism evidence="2 3">
    <name type="scientific">Vibrio aquaticus</name>
    <dbReference type="NCBI Taxonomy" id="2496559"/>
    <lineage>
        <taxon>Bacteria</taxon>
        <taxon>Pseudomonadati</taxon>
        <taxon>Pseudomonadota</taxon>
        <taxon>Gammaproteobacteria</taxon>
        <taxon>Vibrionales</taxon>
        <taxon>Vibrionaceae</taxon>
        <taxon>Vibrio</taxon>
    </lineage>
</organism>
<dbReference type="InterPro" id="IPR019734">
    <property type="entry name" value="TPR_rpt"/>
</dbReference>
<dbReference type="Proteomes" id="UP000268973">
    <property type="component" value="Unassembled WGS sequence"/>
</dbReference>
<accession>A0A3S0V2I6</accession>
<dbReference type="Gene3D" id="1.25.40.10">
    <property type="entry name" value="Tetratricopeptide repeat domain"/>
    <property type="match status" value="2"/>
</dbReference>
<sequence>MLKVRWQHIIATLLLIVSSPLLASTIYSSVVLNEANSLVEVVPKQAKLLASNYLAQRTLSDKTEKSPSAISRDESDSRTRTPGGTIDALKILAKAEFNLGSKQSALRHLEHAQTIAKTYKLPYLQIDLSLLEIRLKWLMDGDQATAVEQIRQLESNFTQIENPQLIARGLKYKTTMLKADIASASGELELANQLYSEAKPFVDNAKSSYTLIEYHTTLGKHLLRNKKYNRALSELLISYWKAIESDSARQLAEVNQILGQLFYERKVLDKANNHFSQAADFYDNYEASPLLAPILKRMGDIYYRQNKYNLALVHYFNAMDHERMQNNIESVIDIRISLAATYLQLVNYTLAEQYLDRAKELLEFAHIPRLQSYAYLLEGGLAKHQAQPEKVIENATKALEIAQKEQDLPTQKASYQLLYFGYELSGNYKLALEYLEYYNSLATIEQQELDLISEDAFRQQKDFVEQTLHLTGQKEELDQIHNEYRKFQKITLTLFVLCAMLFIFLLRRGHIINLQKNELDTLNENLFTHSRSGLRNLRMLNAKLPASLEESSHKFEKWHVGELIHEPLNDRLRFVMIDIPFLRNMYLQHGYQEGLKLERAFGEYMKQKVEHPARIYHFSDANLLYIEPNNERSTDPELLFSKVQQWISEFEPERLLNRVVRIGMADYPFLPRAYTAVNDKELVDLLLMSTSTARTLSMKEHSSQWVYLKAIENAPAASLATGNIRKACKHSINQGLIKVHSSFKNEDSIKKLLKDE</sequence>
<keyword evidence="3" id="KW-1185">Reference proteome</keyword>
<protein>
    <submittedName>
        <fullName evidence="2">Tetratricopeptide repeat protein</fullName>
    </submittedName>
</protein>
<reference evidence="2 3" key="1">
    <citation type="submission" date="2018-12" db="EMBL/GenBank/DDBJ databases">
        <title>Vibrio sp. isolated from China Sea.</title>
        <authorList>
            <person name="Li Y."/>
        </authorList>
    </citation>
    <scope>NUCLEOTIDE SEQUENCE [LARGE SCALE GENOMIC DNA]</scope>
    <source>
        <strain evidence="2 3">BEI207</strain>
    </source>
</reference>
<dbReference type="InterPro" id="IPR011990">
    <property type="entry name" value="TPR-like_helical_dom_sf"/>
</dbReference>
<dbReference type="SUPFAM" id="SSF48452">
    <property type="entry name" value="TPR-like"/>
    <property type="match status" value="1"/>
</dbReference>
<evidence type="ECO:0000313" key="3">
    <source>
        <dbReference type="Proteomes" id="UP000268973"/>
    </source>
</evidence>
<dbReference type="RefSeq" id="WP_126574740.1">
    <property type="nucleotide sequence ID" value="NZ_RXZH01000005.1"/>
</dbReference>
<gene>
    <name evidence="2" type="ORF">EJ063_13185</name>
</gene>
<proteinExistence type="predicted"/>
<dbReference type="AlphaFoldDB" id="A0A3S0V2I6"/>
<name>A0A3S0V2I6_9VIBR</name>
<dbReference type="SMART" id="SM00028">
    <property type="entry name" value="TPR"/>
    <property type="match status" value="5"/>
</dbReference>
<feature type="compositionally biased region" description="Basic and acidic residues" evidence="1">
    <location>
        <begin position="64"/>
        <end position="79"/>
    </location>
</feature>
<dbReference type="EMBL" id="RXZH01000005">
    <property type="protein sequence ID" value="RTZ15405.1"/>
    <property type="molecule type" value="Genomic_DNA"/>
</dbReference>
<evidence type="ECO:0000256" key="1">
    <source>
        <dbReference type="SAM" id="MobiDB-lite"/>
    </source>
</evidence>
<dbReference type="OrthoDB" id="5900357at2"/>
<feature type="region of interest" description="Disordered" evidence="1">
    <location>
        <begin position="64"/>
        <end position="83"/>
    </location>
</feature>
<comment type="caution">
    <text evidence="2">The sequence shown here is derived from an EMBL/GenBank/DDBJ whole genome shotgun (WGS) entry which is preliminary data.</text>
</comment>
<evidence type="ECO:0000313" key="2">
    <source>
        <dbReference type="EMBL" id="RTZ15405.1"/>
    </source>
</evidence>